<proteinExistence type="predicted"/>
<dbReference type="EMBL" id="JBAMIC010002679">
    <property type="protein sequence ID" value="KAK7089168.1"/>
    <property type="molecule type" value="Genomic_DNA"/>
</dbReference>
<gene>
    <name evidence="2" type="ORF">V1264_024786</name>
</gene>
<dbReference type="AlphaFoldDB" id="A0AAN9ALL5"/>
<comment type="caution">
    <text evidence="2">The sequence shown here is derived from an EMBL/GenBank/DDBJ whole genome shotgun (WGS) entry which is preliminary data.</text>
</comment>
<keyword evidence="3" id="KW-1185">Reference proteome</keyword>
<dbReference type="SUPFAM" id="SSF47823">
    <property type="entry name" value="lambda integrase-like, N-terminal domain"/>
    <property type="match status" value="1"/>
</dbReference>
<accession>A0AAN9ALL5</accession>
<evidence type="ECO:0000313" key="2">
    <source>
        <dbReference type="EMBL" id="KAK7089168.1"/>
    </source>
</evidence>
<dbReference type="GO" id="GO:0003677">
    <property type="term" value="F:DNA binding"/>
    <property type="evidence" value="ECO:0007669"/>
    <property type="project" value="UniProtKB-KW"/>
</dbReference>
<evidence type="ECO:0000256" key="1">
    <source>
        <dbReference type="ARBA" id="ARBA00023125"/>
    </source>
</evidence>
<keyword evidence="1" id="KW-0238">DNA-binding</keyword>
<reference evidence="2 3" key="1">
    <citation type="submission" date="2024-02" db="EMBL/GenBank/DDBJ databases">
        <title>Chromosome-scale genome assembly of the rough periwinkle Littorina saxatilis.</title>
        <authorList>
            <person name="De Jode A."/>
            <person name="Faria R."/>
            <person name="Formenti G."/>
            <person name="Sims Y."/>
            <person name="Smith T.P."/>
            <person name="Tracey A."/>
            <person name="Wood J.M.D."/>
            <person name="Zagrodzka Z.B."/>
            <person name="Johannesson K."/>
            <person name="Butlin R.K."/>
            <person name="Leder E.H."/>
        </authorList>
    </citation>
    <scope>NUCLEOTIDE SEQUENCE [LARGE SCALE GENOMIC DNA]</scope>
    <source>
        <strain evidence="2">Snail1</strain>
        <tissue evidence="2">Muscle</tissue>
    </source>
</reference>
<protein>
    <submittedName>
        <fullName evidence="2">Uncharacterized protein</fullName>
    </submittedName>
</protein>
<dbReference type="Gene3D" id="1.10.150.130">
    <property type="match status" value="1"/>
</dbReference>
<organism evidence="2 3">
    <name type="scientific">Littorina saxatilis</name>
    <dbReference type="NCBI Taxonomy" id="31220"/>
    <lineage>
        <taxon>Eukaryota</taxon>
        <taxon>Metazoa</taxon>
        <taxon>Spiralia</taxon>
        <taxon>Lophotrochozoa</taxon>
        <taxon>Mollusca</taxon>
        <taxon>Gastropoda</taxon>
        <taxon>Caenogastropoda</taxon>
        <taxon>Littorinimorpha</taxon>
        <taxon>Littorinoidea</taxon>
        <taxon>Littorinidae</taxon>
        <taxon>Littorina</taxon>
    </lineage>
</organism>
<dbReference type="Proteomes" id="UP001374579">
    <property type="component" value="Unassembled WGS sequence"/>
</dbReference>
<evidence type="ECO:0000313" key="3">
    <source>
        <dbReference type="Proteomes" id="UP001374579"/>
    </source>
</evidence>
<dbReference type="InterPro" id="IPR010998">
    <property type="entry name" value="Integrase_recombinase_N"/>
</dbReference>
<sequence length="81" mass="9063">MDIMPVPVNEQTVAQYAAYLARRLKPSSIKQYINIIRILHLESGLPHPFKDSGTTGILIPISSFTRDRVVILETDIVSITV</sequence>
<name>A0AAN9ALL5_9CAEN</name>